<dbReference type="PANTHER" id="PTHR43470:SF3">
    <property type="entry name" value="PHOSPHATE TRANSPORT SYSTEM PERMEASE PROTEIN PSTA-RELATED"/>
    <property type="match status" value="1"/>
</dbReference>
<dbReference type="EMBL" id="JAGFNZ010000001">
    <property type="protein sequence ID" value="MBW7571738.1"/>
    <property type="molecule type" value="Genomic_DNA"/>
</dbReference>
<proteinExistence type="inferred from homology"/>
<evidence type="ECO:0000256" key="8">
    <source>
        <dbReference type="RuleBase" id="RU363043"/>
    </source>
</evidence>
<comment type="caution">
    <text evidence="10">The sequence shown here is derived from an EMBL/GenBank/DDBJ whole genome shotgun (WGS) entry which is preliminary data.</text>
</comment>
<dbReference type="InterPro" id="IPR000515">
    <property type="entry name" value="MetI-like"/>
</dbReference>
<dbReference type="NCBIfam" id="TIGR00974">
    <property type="entry name" value="3a0107s02c"/>
    <property type="match status" value="1"/>
</dbReference>
<keyword evidence="4 8" id="KW-1003">Cell membrane</keyword>
<feature type="transmembrane region" description="Helical" evidence="8">
    <location>
        <begin position="75"/>
        <end position="96"/>
    </location>
</feature>
<feature type="transmembrane region" description="Helical" evidence="8">
    <location>
        <begin position="108"/>
        <end position="132"/>
    </location>
</feature>
<dbReference type="RefSeq" id="WP_219964125.1">
    <property type="nucleotide sequence ID" value="NZ_JAGFNZ010000001.1"/>
</dbReference>
<keyword evidence="3" id="KW-0813">Transport</keyword>
<organism evidence="10 11">
    <name type="scientific">Caproiciproducens faecalis</name>
    <dbReference type="NCBI Taxonomy" id="2820301"/>
    <lineage>
        <taxon>Bacteria</taxon>
        <taxon>Bacillati</taxon>
        <taxon>Bacillota</taxon>
        <taxon>Clostridia</taxon>
        <taxon>Eubacteriales</taxon>
        <taxon>Acutalibacteraceae</taxon>
        <taxon>Caproiciproducens</taxon>
    </lineage>
</organism>
<evidence type="ECO:0000256" key="1">
    <source>
        <dbReference type="ARBA" id="ARBA00004651"/>
    </source>
</evidence>
<reference evidence="10 11" key="1">
    <citation type="submission" date="2021-03" db="EMBL/GenBank/DDBJ databases">
        <title>Caproiciproducens sp. nov. isolated from feces of cow.</title>
        <authorList>
            <person name="Choi J.-Y."/>
        </authorList>
    </citation>
    <scope>NUCLEOTIDE SEQUENCE [LARGE SCALE GENOMIC DNA]</scope>
    <source>
        <strain evidence="10 11">AGMB10547</strain>
    </source>
</reference>
<keyword evidence="6 8" id="KW-1133">Transmembrane helix</keyword>
<dbReference type="InterPro" id="IPR035906">
    <property type="entry name" value="MetI-like_sf"/>
</dbReference>
<dbReference type="Proteomes" id="UP000719942">
    <property type="component" value="Unassembled WGS sequence"/>
</dbReference>
<keyword evidence="11" id="KW-1185">Reference proteome</keyword>
<dbReference type="Pfam" id="PF00528">
    <property type="entry name" value="BPD_transp_1"/>
    <property type="match status" value="1"/>
</dbReference>
<keyword evidence="5 8" id="KW-0812">Transmembrane</keyword>
<name>A0ABS7DKB8_9FIRM</name>
<dbReference type="PANTHER" id="PTHR43470">
    <property type="entry name" value="PHOSPHATE TRANSPORT SYSTEM PERMEASE PROTEIN PSTA-RELATED"/>
    <property type="match status" value="1"/>
</dbReference>
<evidence type="ECO:0000313" key="11">
    <source>
        <dbReference type="Proteomes" id="UP000719942"/>
    </source>
</evidence>
<dbReference type="InterPro" id="IPR005672">
    <property type="entry name" value="Phosphate_PstA"/>
</dbReference>
<keyword evidence="7 8" id="KW-0472">Membrane</keyword>
<dbReference type="PROSITE" id="PS50928">
    <property type="entry name" value="ABC_TM1"/>
    <property type="match status" value="1"/>
</dbReference>
<feature type="transmembrane region" description="Helical" evidence="8">
    <location>
        <begin position="186"/>
        <end position="211"/>
    </location>
</feature>
<feature type="transmembrane region" description="Helical" evidence="8">
    <location>
        <begin position="20"/>
        <end position="42"/>
    </location>
</feature>
<dbReference type="Gene3D" id="1.10.3720.10">
    <property type="entry name" value="MetI-like"/>
    <property type="match status" value="1"/>
</dbReference>
<gene>
    <name evidence="10" type="primary">pstA</name>
    <name evidence="10" type="ORF">J5W02_02825</name>
</gene>
<comment type="subcellular location">
    <subcellularLocation>
        <location evidence="1 8">Cell membrane</location>
        <topology evidence="1 8">Multi-pass membrane protein</topology>
    </subcellularLocation>
</comment>
<evidence type="ECO:0000256" key="5">
    <source>
        <dbReference type="ARBA" id="ARBA00022692"/>
    </source>
</evidence>
<comment type="similarity">
    <text evidence="2 8">Belongs to the binding-protein-dependent transport system permease family. CysTW subfamily.</text>
</comment>
<dbReference type="SUPFAM" id="SSF161098">
    <property type="entry name" value="MetI-like"/>
    <property type="match status" value="1"/>
</dbReference>
<evidence type="ECO:0000256" key="6">
    <source>
        <dbReference type="ARBA" id="ARBA00022989"/>
    </source>
</evidence>
<feature type="transmembrane region" description="Helical" evidence="8">
    <location>
        <begin position="261"/>
        <end position="280"/>
    </location>
</feature>
<dbReference type="CDD" id="cd06261">
    <property type="entry name" value="TM_PBP2"/>
    <property type="match status" value="1"/>
</dbReference>
<feature type="domain" description="ABC transmembrane type-1" evidence="9">
    <location>
        <begin position="71"/>
        <end position="280"/>
    </location>
</feature>
<evidence type="ECO:0000259" key="9">
    <source>
        <dbReference type="PROSITE" id="PS50928"/>
    </source>
</evidence>
<sequence>MPSNSLYGKRKRPFDTFLKVLINTAAAVTVVVLLGIILYILFNGISYISWKFISTAYSETNDALKGILPMIINTMYIVVITLLISAPIGISSAIYLTQYAKQGRLVRAIRFTTEILSGIPSIIFGLFGYTVFCILFRLQTSILAGCLTMTLCILPTIIRTTEESLLSVPSSYKEGAMALGAGKLRVVMGIVLPCAMPGVLTAVILAMGRIVGESAALLFTSGLSYNMPKGFLKQIFSSGRTLTLHLYQTAREATSPDAMHIAFATASVLLILVFLLNRLAGLLSRALRKG</sequence>
<evidence type="ECO:0000256" key="7">
    <source>
        <dbReference type="ARBA" id="ARBA00023136"/>
    </source>
</evidence>
<evidence type="ECO:0000256" key="4">
    <source>
        <dbReference type="ARBA" id="ARBA00022475"/>
    </source>
</evidence>
<feature type="transmembrane region" description="Helical" evidence="8">
    <location>
        <begin position="138"/>
        <end position="158"/>
    </location>
</feature>
<evidence type="ECO:0000256" key="2">
    <source>
        <dbReference type="ARBA" id="ARBA00007069"/>
    </source>
</evidence>
<accession>A0ABS7DKB8</accession>
<evidence type="ECO:0000313" key="10">
    <source>
        <dbReference type="EMBL" id="MBW7571738.1"/>
    </source>
</evidence>
<evidence type="ECO:0000256" key="3">
    <source>
        <dbReference type="ARBA" id="ARBA00022448"/>
    </source>
</evidence>
<protein>
    <recommendedName>
        <fullName evidence="8">Phosphate transport system permease protein PstA</fullName>
    </recommendedName>
</protein>